<dbReference type="InterPro" id="IPR013216">
    <property type="entry name" value="Methyltransf_11"/>
</dbReference>
<evidence type="ECO:0000313" key="3">
    <source>
        <dbReference type="Proteomes" id="UP000070299"/>
    </source>
</evidence>
<evidence type="ECO:0000259" key="1">
    <source>
        <dbReference type="Pfam" id="PF08241"/>
    </source>
</evidence>
<dbReference type="RefSeq" id="WP_068374747.1">
    <property type="nucleotide sequence ID" value="NZ_LSNE01000003.1"/>
</dbReference>
<dbReference type="Pfam" id="PF08241">
    <property type="entry name" value="Methyltransf_11"/>
    <property type="match status" value="1"/>
</dbReference>
<proteinExistence type="predicted"/>
<sequence length="259" mass="29711">MKSALIDQAPTYPNSWHNLPMGDVLRQLIETSMAESSRKYFGYHLLRLGNLSSAIELADCPIKHKINLTNKNCSYTSVMGKTDSLPFAENSIDVCLLINELDFAKDPHQVLREVTRCIIPNGHLVLVGFNPWSLCGLFKYLPFNRHNALHQARFFSLARTKDWLQLLGFEVTTERRRVFSELFLGRRLGPDSGWLQWCERYLGWLSAIYIIEARKREIPLSLIKPKWKTKPNFAAVGVTSATWRSGAMQVSQPWQTKSK</sequence>
<evidence type="ECO:0000313" key="2">
    <source>
        <dbReference type="EMBL" id="KXI30390.1"/>
    </source>
</evidence>
<gene>
    <name evidence="2" type="ORF">AX660_10505</name>
</gene>
<keyword evidence="2" id="KW-0489">Methyltransferase</keyword>
<accession>A0A136A5I4</accession>
<protein>
    <submittedName>
        <fullName evidence="2">SAM-dependent methyltransferase</fullName>
    </submittedName>
</protein>
<dbReference type="AlphaFoldDB" id="A0A136A5I4"/>
<dbReference type="GO" id="GO:0008757">
    <property type="term" value="F:S-adenosylmethionine-dependent methyltransferase activity"/>
    <property type="evidence" value="ECO:0007669"/>
    <property type="project" value="InterPro"/>
</dbReference>
<dbReference type="GO" id="GO:0032259">
    <property type="term" value="P:methylation"/>
    <property type="evidence" value="ECO:0007669"/>
    <property type="project" value="UniProtKB-KW"/>
</dbReference>
<dbReference type="InterPro" id="IPR029063">
    <property type="entry name" value="SAM-dependent_MTases_sf"/>
</dbReference>
<dbReference type="Gene3D" id="3.40.50.150">
    <property type="entry name" value="Vaccinia Virus protein VP39"/>
    <property type="match status" value="1"/>
</dbReference>
<feature type="domain" description="Methyltransferase type 11" evidence="1">
    <location>
        <begin position="75"/>
        <end position="126"/>
    </location>
</feature>
<dbReference type="SUPFAM" id="SSF53335">
    <property type="entry name" value="S-adenosyl-L-methionine-dependent methyltransferases"/>
    <property type="match status" value="1"/>
</dbReference>
<comment type="caution">
    <text evidence="2">The sequence shown here is derived from an EMBL/GenBank/DDBJ whole genome shotgun (WGS) entry which is preliminary data.</text>
</comment>
<dbReference type="STRING" id="1799789.AX660_10505"/>
<reference evidence="3" key="1">
    <citation type="submission" date="2016-02" db="EMBL/GenBank/DDBJ databases">
        <authorList>
            <person name="Schultz-Johansen M."/>
            <person name="Glaring M.A."/>
            <person name="Bech P.K."/>
            <person name="Stougaard P."/>
        </authorList>
    </citation>
    <scope>NUCLEOTIDE SEQUENCE [LARGE SCALE GENOMIC DNA]</scope>
    <source>
        <strain evidence="3">S66</strain>
    </source>
</reference>
<dbReference type="OrthoDB" id="6191410at2"/>
<keyword evidence="3" id="KW-1185">Reference proteome</keyword>
<dbReference type="EMBL" id="LSNE01000003">
    <property type="protein sequence ID" value="KXI30390.1"/>
    <property type="molecule type" value="Genomic_DNA"/>
</dbReference>
<dbReference type="Proteomes" id="UP000070299">
    <property type="component" value="Unassembled WGS sequence"/>
</dbReference>
<keyword evidence="2" id="KW-0808">Transferase</keyword>
<organism evidence="2 3">
    <name type="scientific">Paraglaciecola hydrolytica</name>
    <dbReference type="NCBI Taxonomy" id="1799789"/>
    <lineage>
        <taxon>Bacteria</taxon>
        <taxon>Pseudomonadati</taxon>
        <taxon>Pseudomonadota</taxon>
        <taxon>Gammaproteobacteria</taxon>
        <taxon>Alteromonadales</taxon>
        <taxon>Alteromonadaceae</taxon>
        <taxon>Paraglaciecola</taxon>
    </lineage>
</organism>
<name>A0A136A5I4_9ALTE</name>